<dbReference type="GO" id="GO:0034727">
    <property type="term" value="P:piecemeal microautophagy of the nucleus"/>
    <property type="evidence" value="ECO:0007669"/>
    <property type="project" value="TreeGrafter"/>
</dbReference>
<dbReference type="GO" id="GO:0000045">
    <property type="term" value="P:autophagosome assembly"/>
    <property type="evidence" value="ECO:0007669"/>
    <property type="project" value="InterPro"/>
</dbReference>
<keyword evidence="2 4" id="KW-0833">Ubl conjugation pathway</keyword>
<dbReference type="EMBL" id="DS268509">
    <property type="protein sequence ID" value="EFO83739.1"/>
    <property type="molecule type" value="Genomic_DNA"/>
</dbReference>
<evidence type="ECO:0000313" key="6">
    <source>
        <dbReference type="EMBL" id="KAF1769703.1"/>
    </source>
</evidence>
<dbReference type="GO" id="GO:0034274">
    <property type="term" value="C:Atg12-Atg5-Atg16 complex"/>
    <property type="evidence" value="ECO:0007669"/>
    <property type="project" value="TreeGrafter"/>
</dbReference>
<dbReference type="GO" id="GO:0061723">
    <property type="term" value="P:glycophagy"/>
    <property type="evidence" value="ECO:0007669"/>
    <property type="project" value="TreeGrafter"/>
</dbReference>
<accession>E3N1L9</accession>
<dbReference type="GO" id="GO:0000421">
    <property type="term" value="C:autophagosome membrane"/>
    <property type="evidence" value="ECO:0007669"/>
    <property type="project" value="TreeGrafter"/>
</dbReference>
<protein>
    <recommendedName>
        <fullName evidence="9">Ubiquitin-like protein ATG12</fullName>
    </recommendedName>
</protein>
<evidence type="ECO:0000256" key="1">
    <source>
        <dbReference type="ARBA" id="ARBA00022499"/>
    </source>
</evidence>
<dbReference type="CTD" id="9826820"/>
<dbReference type="Pfam" id="PF04110">
    <property type="entry name" value="APG12"/>
    <property type="match status" value="1"/>
</dbReference>
<keyword evidence="7" id="KW-1185">Reference proteome</keyword>
<dbReference type="OrthoDB" id="10003551at2759"/>
<dbReference type="eggNOG" id="KOG3439">
    <property type="taxonomic scope" value="Eukaryota"/>
</dbReference>
<reference evidence="6 8" key="2">
    <citation type="submission" date="2019-12" db="EMBL/GenBank/DDBJ databases">
        <title>Chromosome-level assembly of the Caenorhabditis remanei genome.</title>
        <authorList>
            <person name="Teterina A.A."/>
            <person name="Willis J.H."/>
            <person name="Phillips P.C."/>
        </authorList>
    </citation>
    <scope>NUCLEOTIDE SEQUENCE [LARGE SCALE GENOMIC DNA]</scope>
    <source>
        <strain evidence="6 8">PX506</strain>
        <tissue evidence="6">Whole organism</tissue>
    </source>
</reference>
<evidence type="ECO:0000313" key="8">
    <source>
        <dbReference type="Proteomes" id="UP000483820"/>
    </source>
</evidence>
<dbReference type="Proteomes" id="UP000483820">
    <property type="component" value="Chromosome I"/>
</dbReference>
<proteinExistence type="inferred from homology"/>
<dbReference type="AlphaFoldDB" id="E3N1L9"/>
<evidence type="ECO:0000256" key="2">
    <source>
        <dbReference type="ARBA" id="ARBA00022786"/>
    </source>
</evidence>
<keyword evidence="3 4" id="KW-0072">Autophagy</keyword>
<keyword evidence="1 4" id="KW-1017">Isopeptide bond</keyword>
<evidence type="ECO:0000313" key="7">
    <source>
        <dbReference type="Proteomes" id="UP000008281"/>
    </source>
</evidence>
<name>E3N1L9_CAERE</name>
<evidence type="ECO:0008006" key="9">
    <source>
        <dbReference type="Google" id="ProtNLM"/>
    </source>
</evidence>
<evidence type="ECO:0000313" key="5">
    <source>
        <dbReference type="EMBL" id="EFO83739.1"/>
    </source>
</evidence>
<comment type="similarity">
    <text evidence="4">Belongs to the ATG12 family.</text>
</comment>
<dbReference type="InParanoid" id="E3N1L9"/>
<sequence length="107" mass="12140">MTLPKSTKATPKIPTKTVTLRLKSTTTEIIIRNKEYEVKETDTVAMFLKRIHKEYSLKSDQSLFMYIDGSFSPALDVTFETLAKNYAVRTTGKDIIEFLCNLTPSKG</sequence>
<dbReference type="Gene3D" id="3.10.20.90">
    <property type="entry name" value="Phosphatidylinositol 3-kinase Catalytic Subunit, Chain A, domain 1"/>
    <property type="match status" value="1"/>
</dbReference>
<dbReference type="SUPFAM" id="SSF54236">
    <property type="entry name" value="Ubiquitin-like"/>
    <property type="match status" value="1"/>
</dbReference>
<dbReference type="EMBL" id="WUAV01000001">
    <property type="protein sequence ID" value="KAF1769703.1"/>
    <property type="molecule type" value="Genomic_DNA"/>
</dbReference>
<evidence type="ECO:0000256" key="3">
    <source>
        <dbReference type="ARBA" id="ARBA00023006"/>
    </source>
</evidence>
<organism evidence="7">
    <name type="scientific">Caenorhabditis remanei</name>
    <name type="common">Caenorhabditis vulgaris</name>
    <dbReference type="NCBI Taxonomy" id="31234"/>
    <lineage>
        <taxon>Eukaryota</taxon>
        <taxon>Metazoa</taxon>
        <taxon>Ecdysozoa</taxon>
        <taxon>Nematoda</taxon>
        <taxon>Chromadorea</taxon>
        <taxon>Rhabditida</taxon>
        <taxon>Rhabditina</taxon>
        <taxon>Rhabditomorpha</taxon>
        <taxon>Rhabditoidea</taxon>
        <taxon>Rhabditidae</taxon>
        <taxon>Peloderinae</taxon>
        <taxon>Caenorhabditis</taxon>
    </lineage>
</organism>
<dbReference type="GO" id="GO:0097352">
    <property type="term" value="P:autophagosome maturation"/>
    <property type="evidence" value="ECO:0007669"/>
    <property type="project" value="TreeGrafter"/>
</dbReference>
<dbReference type="InterPro" id="IPR007242">
    <property type="entry name" value="Atg12"/>
</dbReference>
<reference evidence="5" key="1">
    <citation type="submission" date="2007-07" db="EMBL/GenBank/DDBJ databases">
        <title>PCAP assembly of the Caenorhabditis remanei genome.</title>
        <authorList>
            <consortium name="The Caenorhabditis remanei Sequencing Consortium"/>
            <person name="Wilson R.K."/>
        </authorList>
    </citation>
    <scope>NUCLEOTIDE SEQUENCE [LARGE SCALE GENOMIC DNA]</scope>
    <source>
        <strain evidence="5">PB4641</strain>
    </source>
</reference>
<comment type="function">
    <text evidence="4">Ubiquitin-like protein involved in autophagic vesicle formation.</text>
</comment>
<gene>
    <name evidence="5" type="ORF">CRE_14232</name>
    <name evidence="6" type="ORF">GCK72_001520</name>
</gene>
<dbReference type="InterPro" id="IPR029071">
    <property type="entry name" value="Ubiquitin-like_domsf"/>
</dbReference>
<dbReference type="PANTHER" id="PTHR13385">
    <property type="entry name" value="AUTOPHAGY PROTEIN 12"/>
    <property type="match status" value="1"/>
</dbReference>
<dbReference type="HOGENOM" id="CLU_106795_2_0_1"/>
<dbReference type="Proteomes" id="UP000008281">
    <property type="component" value="Unassembled WGS sequence"/>
</dbReference>
<dbReference type="PANTHER" id="PTHR13385:SF0">
    <property type="entry name" value="UBIQUITIN-LIKE PROTEIN ATG12"/>
    <property type="match status" value="1"/>
</dbReference>
<dbReference type="GO" id="GO:0019776">
    <property type="term" value="F:Atg8-family ligase activity"/>
    <property type="evidence" value="ECO:0007669"/>
    <property type="project" value="TreeGrafter"/>
</dbReference>
<dbReference type="RefSeq" id="XP_003097669.1">
    <property type="nucleotide sequence ID" value="XM_003097621.1"/>
</dbReference>
<dbReference type="GeneID" id="9826820"/>
<dbReference type="STRING" id="31234.E3N1L9"/>
<dbReference type="GO" id="GO:0034045">
    <property type="term" value="C:phagophore assembly site membrane"/>
    <property type="evidence" value="ECO:0007669"/>
    <property type="project" value="TreeGrafter"/>
</dbReference>
<evidence type="ECO:0000256" key="4">
    <source>
        <dbReference type="RuleBase" id="RU361201"/>
    </source>
</evidence>
<dbReference type="GO" id="GO:0000422">
    <property type="term" value="P:autophagy of mitochondrion"/>
    <property type="evidence" value="ECO:0007669"/>
    <property type="project" value="TreeGrafter"/>
</dbReference>
<dbReference type="KEGG" id="crq:GCK72_001520"/>